<feature type="region of interest" description="Disordered" evidence="1">
    <location>
        <begin position="23"/>
        <end position="75"/>
    </location>
</feature>
<dbReference type="Proteomes" id="UP000243499">
    <property type="component" value="Chromosome 3"/>
</dbReference>
<sequence>MSWRRRRRRFVERRRRRRGALCCPAAALPPPRPPLGAGDGPDRGATFAAASAAPPHGPAPGAEKPRQHLLPQQRPPVPRVHAAPRHVLPRLAALQPVQEDIPEQGQGLCILRARAPDRAAPTGRCRGARLASEDHPLHAPVRRALQMGAPGGCARVPPLCRRRLSHCWSPHAQAATCGSCQWKLW</sequence>
<reference evidence="2" key="1">
    <citation type="submission" date="2018-04" db="EMBL/GenBank/DDBJ databases">
        <title>WGS assembly of Panicum hallii.</title>
        <authorList>
            <person name="Lovell J."/>
            <person name="Jenkins J."/>
            <person name="Lowry D."/>
            <person name="Mamidi S."/>
            <person name="Sreedasyam A."/>
            <person name="Weng X."/>
            <person name="Barry K."/>
            <person name="Bonette J."/>
            <person name="Campitelli B."/>
            <person name="Daum C."/>
            <person name="Gordon S."/>
            <person name="Gould B."/>
            <person name="Lipzen A."/>
            <person name="Macqueen A."/>
            <person name="Palacio-Mejia J."/>
            <person name="Plott C."/>
            <person name="Shakirov E."/>
            <person name="Shu S."/>
            <person name="Yoshinaga Y."/>
            <person name="Zane M."/>
            <person name="Rokhsar D."/>
            <person name="Grimwood J."/>
            <person name="Schmutz J."/>
            <person name="Juenger T."/>
        </authorList>
    </citation>
    <scope>NUCLEOTIDE SEQUENCE [LARGE SCALE GENOMIC DNA]</scope>
    <source>
        <strain evidence="2">FIL2</strain>
    </source>
</reference>
<accession>A0A2T8KJ32</accession>
<proteinExistence type="predicted"/>
<evidence type="ECO:0000313" key="2">
    <source>
        <dbReference type="EMBL" id="PVH62149.1"/>
    </source>
</evidence>
<feature type="compositionally biased region" description="Low complexity" evidence="1">
    <location>
        <begin position="43"/>
        <end position="72"/>
    </location>
</feature>
<dbReference type="Gramene" id="PVH62149">
    <property type="protein sequence ID" value="PVH62149"/>
    <property type="gene ID" value="PAHAL_3G217300"/>
</dbReference>
<name>A0A2T8KJ32_9POAL</name>
<dbReference type="EMBL" id="CM008048">
    <property type="protein sequence ID" value="PVH62149.1"/>
    <property type="molecule type" value="Genomic_DNA"/>
</dbReference>
<organism evidence="2">
    <name type="scientific">Panicum hallii</name>
    <dbReference type="NCBI Taxonomy" id="206008"/>
    <lineage>
        <taxon>Eukaryota</taxon>
        <taxon>Viridiplantae</taxon>
        <taxon>Streptophyta</taxon>
        <taxon>Embryophyta</taxon>
        <taxon>Tracheophyta</taxon>
        <taxon>Spermatophyta</taxon>
        <taxon>Magnoliopsida</taxon>
        <taxon>Liliopsida</taxon>
        <taxon>Poales</taxon>
        <taxon>Poaceae</taxon>
        <taxon>PACMAD clade</taxon>
        <taxon>Panicoideae</taxon>
        <taxon>Panicodae</taxon>
        <taxon>Paniceae</taxon>
        <taxon>Panicinae</taxon>
        <taxon>Panicum</taxon>
        <taxon>Panicum sect. Panicum</taxon>
    </lineage>
</organism>
<protein>
    <submittedName>
        <fullName evidence="2">Uncharacterized protein</fullName>
    </submittedName>
</protein>
<dbReference type="AlphaFoldDB" id="A0A2T8KJ32"/>
<gene>
    <name evidence="2" type="ORF">PAHAL_3G217300</name>
</gene>
<evidence type="ECO:0000256" key="1">
    <source>
        <dbReference type="SAM" id="MobiDB-lite"/>
    </source>
</evidence>